<dbReference type="RefSeq" id="WP_366180781.1">
    <property type="nucleotide sequence ID" value="NZ_CP159989.1"/>
</dbReference>
<evidence type="ECO:0000256" key="1">
    <source>
        <dbReference type="SAM" id="MobiDB-lite"/>
    </source>
</evidence>
<sequence>MSEKCIGAILDRLYYEADNPRDKGTAFERLVQAFLQEDPVFAERFDEVWMWSQWPGRHGRPPPSALRGRRTVSADDHWR</sequence>
<name>A0AAU8N3Y4_9ACTO</name>
<dbReference type="AlphaFoldDB" id="A0AAU8N3Y4"/>
<feature type="region of interest" description="Disordered" evidence="1">
    <location>
        <begin position="55"/>
        <end position="79"/>
    </location>
</feature>
<protein>
    <submittedName>
        <fullName evidence="2">Uncharacterized protein</fullName>
    </submittedName>
</protein>
<organism evidence="2">
    <name type="scientific">Actinomyces timonensis</name>
    <dbReference type="NCBI Taxonomy" id="1288391"/>
    <lineage>
        <taxon>Bacteria</taxon>
        <taxon>Bacillati</taxon>
        <taxon>Actinomycetota</taxon>
        <taxon>Actinomycetes</taxon>
        <taxon>Actinomycetales</taxon>
        <taxon>Actinomycetaceae</taxon>
        <taxon>Actinomyces</taxon>
    </lineage>
</organism>
<gene>
    <name evidence="2" type="ORF">ABXS69_01060</name>
</gene>
<reference evidence="2" key="1">
    <citation type="submission" date="2024-05" db="EMBL/GenBank/DDBJ databases">
        <title>Draft genome assemblies of 36 bacteria isolated from hibernating arctic ground squirrels.</title>
        <authorList>
            <person name="McKee H."/>
            <person name="Mullen L."/>
            <person name="Drown D.M."/>
            <person name="Duddleston K.N."/>
        </authorList>
    </citation>
    <scope>NUCLEOTIDE SEQUENCE</scope>
    <source>
        <strain evidence="2">AR004</strain>
    </source>
</reference>
<dbReference type="EMBL" id="CP159989">
    <property type="protein sequence ID" value="XCP82541.1"/>
    <property type="molecule type" value="Genomic_DNA"/>
</dbReference>
<proteinExistence type="predicted"/>
<accession>A0AAU8N3Y4</accession>
<evidence type="ECO:0000313" key="2">
    <source>
        <dbReference type="EMBL" id="XCP82541.1"/>
    </source>
</evidence>